<proteinExistence type="predicted"/>
<dbReference type="AlphaFoldDB" id="A0A835LHV3"/>
<name>A0A835LHV3_9MAGN</name>
<dbReference type="EMBL" id="JADFTS010000007">
    <property type="protein sequence ID" value="KAF9596153.1"/>
    <property type="molecule type" value="Genomic_DNA"/>
</dbReference>
<protein>
    <submittedName>
        <fullName evidence="1">Uncharacterized protein</fullName>
    </submittedName>
</protein>
<dbReference type="Proteomes" id="UP000631114">
    <property type="component" value="Unassembled WGS sequence"/>
</dbReference>
<gene>
    <name evidence="1" type="ORF">IFM89_007471</name>
</gene>
<accession>A0A835LHV3</accession>
<keyword evidence="2" id="KW-1185">Reference proteome</keyword>
<evidence type="ECO:0000313" key="1">
    <source>
        <dbReference type="EMBL" id="KAF9596153.1"/>
    </source>
</evidence>
<sequence>MGALGGRLVGLAQISTSQPITFVADVDKGLRESISQSPEAYEWMVHGKPEHWANALFGGARLGDRCNKDTPFSRFSVDMPTCFSSIFLSAL</sequence>
<comment type="caution">
    <text evidence="1">The sequence shown here is derived from an EMBL/GenBank/DDBJ whole genome shotgun (WGS) entry which is preliminary data.</text>
</comment>
<reference evidence="1 2" key="1">
    <citation type="submission" date="2020-10" db="EMBL/GenBank/DDBJ databases">
        <title>The Coptis chinensis genome and diversification of protoberbering-type alkaloids.</title>
        <authorList>
            <person name="Wang B."/>
            <person name="Shu S."/>
            <person name="Song C."/>
            <person name="Liu Y."/>
        </authorList>
    </citation>
    <scope>NUCLEOTIDE SEQUENCE [LARGE SCALE GENOMIC DNA]</scope>
    <source>
        <strain evidence="1">HL-2020</strain>
        <tissue evidence="1">Leaf</tissue>
    </source>
</reference>
<evidence type="ECO:0000313" key="2">
    <source>
        <dbReference type="Proteomes" id="UP000631114"/>
    </source>
</evidence>
<organism evidence="1 2">
    <name type="scientific">Coptis chinensis</name>
    <dbReference type="NCBI Taxonomy" id="261450"/>
    <lineage>
        <taxon>Eukaryota</taxon>
        <taxon>Viridiplantae</taxon>
        <taxon>Streptophyta</taxon>
        <taxon>Embryophyta</taxon>
        <taxon>Tracheophyta</taxon>
        <taxon>Spermatophyta</taxon>
        <taxon>Magnoliopsida</taxon>
        <taxon>Ranunculales</taxon>
        <taxon>Ranunculaceae</taxon>
        <taxon>Coptidoideae</taxon>
        <taxon>Coptis</taxon>
    </lineage>
</organism>